<evidence type="ECO:0000256" key="1">
    <source>
        <dbReference type="SAM" id="MobiDB-lite"/>
    </source>
</evidence>
<sequence>MTRTTPPRPADIAVVLPRLAPLARTATRLHPRPGSPSPQESSVGGPLLWPSAEPWPHCEGTHRAPALLPATSPADVRLLREIRAAARNRPQGSRSYSPQEHAVVDRINAGRPCPEGPVALLAVAQLYVHEVPDLRPPEGADLLQVLWCAFDHPGENMPRTELFWRSAAAVGDVLTAPPQPPAIQYDDYLPEPCLVFPEQITEYPRAVELDPDLRAQVQAWSARQKTGAKPGSADYGAEDTYYDRELSVAPGWKAGGWAPWSFTDPAPQDCRVCGSRMEPMLTIATKERHVDMHSWTPYEDQAAVSMDTDYPDPARPTMITIGDGYNQQIYACPGAPNHPHTALMQ</sequence>
<name>A0A561EI68_9ACTN</name>
<evidence type="ECO:0000313" key="3">
    <source>
        <dbReference type="Proteomes" id="UP000318416"/>
    </source>
</evidence>
<dbReference type="Gene3D" id="2.30.320.10">
    <property type="entry name" value="YwqG-like"/>
    <property type="match status" value="1"/>
</dbReference>
<evidence type="ECO:0008006" key="4">
    <source>
        <dbReference type="Google" id="ProtNLM"/>
    </source>
</evidence>
<feature type="region of interest" description="Disordered" evidence="1">
    <location>
        <begin position="24"/>
        <end position="55"/>
    </location>
</feature>
<comment type="caution">
    <text evidence="2">The sequence shown here is derived from an EMBL/GenBank/DDBJ whole genome shotgun (WGS) entry which is preliminary data.</text>
</comment>
<evidence type="ECO:0000313" key="2">
    <source>
        <dbReference type="EMBL" id="TWE15315.1"/>
    </source>
</evidence>
<dbReference type="Proteomes" id="UP000318416">
    <property type="component" value="Unassembled WGS sequence"/>
</dbReference>
<dbReference type="OrthoDB" id="4332009at2"/>
<dbReference type="RefSeq" id="WP_145786688.1">
    <property type="nucleotide sequence ID" value="NZ_BAAABR010000066.1"/>
</dbReference>
<protein>
    <recommendedName>
        <fullName evidence="4">DUF1963 domain-containing protein</fullName>
    </recommendedName>
</protein>
<proteinExistence type="predicted"/>
<gene>
    <name evidence="2" type="ORF">FB465_0206</name>
</gene>
<dbReference type="AlphaFoldDB" id="A0A561EI68"/>
<keyword evidence="3" id="KW-1185">Reference proteome</keyword>
<dbReference type="EMBL" id="VIVR01000001">
    <property type="protein sequence ID" value="TWE15315.1"/>
    <property type="molecule type" value="Genomic_DNA"/>
</dbReference>
<accession>A0A561EI68</accession>
<organism evidence="2 3">
    <name type="scientific">Kitasatospora atroaurantiaca</name>
    <dbReference type="NCBI Taxonomy" id="285545"/>
    <lineage>
        <taxon>Bacteria</taxon>
        <taxon>Bacillati</taxon>
        <taxon>Actinomycetota</taxon>
        <taxon>Actinomycetes</taxon>
        <taxon>Kitasatosporales</taxon>
        <taxon>Streptomycetaceae</taxon>
        <taxon>Kitasatospora</taxon>
    </lineage>
</organism>
<reference evidence="2 3" key="1">
    <citation type="submission" date="2019-06" db="EMBL/GenBank/DDBJ databases">
        <title>Sequencing the genomes of 1000 actinobacteria strains.</title>
        <authorList>
            <person name="Klenk H.-P."/>
        </authorList>
    </citation>
    <scope>NUCLEOTIDE SEQUENCE [LARGE SCALE GENOMIC DNA]</scope>
    <source>
        <strain evidence="2 3">DSM 41649</strain>
    </source>
</reference>